<sequence>MSCLRLMFTIPFTRRVALSCLVVSTRFLHFINVFSCGPNGKPLFWICPWFSTLVVPSWRSFVSSLPTPHPILPSTYLCLQEKVTRLIWQLEGECSEEGQK</sequence>
<dbReference type="Proteomes" id="UP001194468">
    <property type="component" value="Unassembled WGS sequence"/>
</dbReference>
<comment type="caution">
    <text evidence="2">The sequence shown here is derived from an EMBL/GenBank/DDBJ whole genome shotgun (WGS) entry which is preliminary data.</text>
</comment>
<proteinExistence type="predicted"/>
<reference evidence="2" key="1">
    <citation type="submission" date="2019-10" db="EMBL/GenBank/DDBJ databases">
        <authorList>
            <consortium name="DOE Joint Genome Institute"/>
            <person name="Kuo A."/>
            <person name="Miyauchi S."/>
            <person name="Kiss E."/>
            <person name="Drula E."/>
            <person name="Kohler A."/>
            <person name="Sanchez-Garcia M."/>
            <person name="Andreopoulos B."/>
            <person name="Barry K.W."/>
            <person name="Bonito G."/>
            <person name="Buee M."/>
            <person name="Carver A."/>
            <person name="Chen C."/>
            <person name="Cichocki N."/>
            <person name="Clum A."/>
            <person name="Culley D."/>
            <person name="Crous P.W."/>
            <person name="Fauchery L."/>
            <person name="Girlanda M."/>
            <person name="Hayes R."/>
            <person name="Keri Z."/>
            <person name="LaButti K."/>
            <person name="Lipzen A."/>
            <person name="Lombard V."/>
            <person name="Magnuson J."/>
            <person name="Maillard F."/>
            <person name="Morin E."/>
            <person name="Murat C."/>
            <person name="Nolan M."/>
            <person name="Ohm R."/>
            <person name="Pangilinan J."/>
            <person name="Pereira M."/>
            <person name="Perotto S."/>
            <person name="Peter M."/>
            <person name="Riley R."/>
            <person name="Sitrit Y."/>
            <person name="Stielow B."/>
            <person name="Szollosi G."/>
            <person name="Zifcakova L."/>
            <person name="Stursova M."/>
            <person name="Spatafora J.W."/>
            <person name="Tedersoo L."/>
            <person name="Vaario L.-M."/>
            <person name="Yamada A."/>
            <person name="Yan M."/>
            <person name="Wang P."/>
            <person name="Xu J."/>
            <person name="Bruns T."/>
            <person name="Baldrian P."/>
            <person name="Vilgalys R."/>
            <person name="Henrissat B."/>
            <person name="Grigoriev I.V."/>
            <person name="Hibbett D."/>
            <person name="Nagy L.G."/>
            <person name="Martin F.M."/>
        </authorList>
    </citation>
    <scope>NUCLEOTIDE SEQUENCE</scope>
    <source>
        <strain evidence="2">BED1</strain>
    </source>
</reference>
<evidence type="ECO:0000313" key="2">
    <source>
        <dbReference type="EMBL" id="KAF8415596.1"/>
    </source>
</evidence>
<accession>A0AAD4BBF0</accession>
<keyword evidence="3" id="KW-1185">Reference proteome</keyword>
<keyword evidence="1" id="KW-0732">Signal</keyword>
<name>A0AAD4BBF0_BOLED</name>
<dbReference type="AlphaFoldDB" id="A0AAD4BBF0"/>
<organism evidence="2 3">
    <name type="scientific">Boletus edulis BED1</name>
    <dbReference type="NCBI Taxonomy" id="1328754"/>
    <lineage>
        <taxon>Eukaryota</taxon>
        <taxon>Fungi</taxon>
        <taxon>Dikarya</taxon>
        <taxon>Basidiomycota</taxon>
        <taxon>Agaricomycotina</taxon>
        <taxon>Agaricomycetes</taxon>
        <taxon>Agaricomycetidae</taxon>
        <taxon>Boletales</taxon>
        <taxon>Boletineae</taxon>
        <taxon>Boletaceae</taxon>
        <taxon>Boletoideae</taxon>
        <taxon>Boletus</taxon>
    </lineage>
</organism>
<feature type="signal peptide" evidence="1">
    <location>
        <begin position="1"/>
        <end position="19"/>
    </location>
</feature>
<reference evidence="2" key="2">
    <citation type="journal article" date="2020" name="Nat. Commun.">
        <title>Large-scale genome sequencing of mycorrhizal fungi provides insights into the early evolution of symbiotic traits.</title>
        <authorList>
            <person name="Miyauchi S."/>
            <person name="Kiss E."/>
            <person name="Kuo A."/>
            <person name="Drula E."/>
            <person name="Kohler A."/>
            <person name="Sanchez-Garcia M."/>
            <person name="Morin E."/>
            <person name="Andreopoulos B."/>
            <person name="Barry K.W."/>
            <person name="Bonito G."/>
            <person name="Buee M."/>
            <person name="Carver A."/>
            <person name="Chen C."/>
            <person name="Cichocki N."/>
            <person name="Clum A."/>
            <person name="Culley D."/>
            <person name="Crous P.W."/>
            <person name="Fauchery L."/>
            <person name="Girlanda M."/>
            <person name="Hayes R.D."/>
            <person name="Keri Z."/>
            <person name="LaButti K."/>
            <person name="Lipzen A."/>
            <person name="Lombard V."/>
            <person name="Magnuson J."/>
            <person name="Maillard F."/>
            <person name="Murat C."/>
            <person name="Nolan M."/>
            <person name="Ohm R.A."/>
            <person name="Pangilinan J."/>
            <person name="Pereira M.F."/>
            <person name="Perotto S."/>
            <person name="Peter M."/>
            <person name="Pfister S."/>
            <person name="Riley R."/>
            <person name="Sitrit Y."/>
            <person name="Stielow J.B."/>
            <person name="Szollosi G."/>
            <person name="Zifcakova L."/>
            <person name="Stursova M."/>
            <person name="Spatafora J.W."/>
            <person name="Tedersoo L."/>
            <person name="Vaario L.M."/>
            <person name="Yamada A."/>
            <person name="Yan M."/>
            <person name="Wang P."/>
            <person name="Xu J."/>
            <person name="Bruns T."/>
            <person name="Baldrian P."/>
            <person name="Vilgalys R."/>
            <person name="Dunand C."/>
            <person name="Henrissat B."/>
            <person name="Grigoriev I.V."/>
            <person name="Hibbett D."/>
            <person name="Nagy L.G."/>
            <person name="Martin F.M."/>
        </authorList>
    </citation>
    <scope>NUCLEOTIDE SEQUENCE</scope>
    <source>
        <strain evidence="2">BED1</strain>
    </source>
</reference>
<evidence type="ECO:0000256" key="1">
    <source>
        <dbReference type="SAM" id="SignalP"/>
    </source>
</evidence>
<feature type="chain" id="PRO_5042144413" description="Secreted protein" evidence="1">
    <location>
        <begin position="20"/>
        <end position="100"/>
    </location>
</feature>
<evidence type="ECO:0008006" key="4">
    <source>
        <dbReference type="Google" id="ProtNLM"/>
    </source>
</evidence>
<evidence type="ECO:0000313" key="3">
    <source>
        <dbReference type="Proteomes" id="UP001194468"/>
    </source>
</evidence>
<protein>
    <recommendedName>
        <fullName evidence="4">Secreted protein</fullName>
    </recommendedName>
</protein>
<gene>
    <name evidence="2" type="ORF">L210DRAFT_618145</name>
</gene>
<dbReference type="EMBL" id="WHUW01000312">
    <property type="protein sequence ID" value="KAF8415596.1"/>
    <property type="molecule type" value="Genomic_DNA"/>
</dbReference>